<reference evidence="1" key="2">
    <citation type="journal article" date="2022" name="New Phytol.">
        <title>Evolutionary transition to the ectomycorrhizal habit in the genomes of a hyperdiverse lineage of mushroom-forming fungi.</title>
        <authorList>
            <person name="Looney B."/>
            <person name="Miyauchi S."/>
            <person name="Morin E."/>
            <person name="Drula E."/>
            <person name="Courty P.E."/>
            <person name="Kohler A."/>
            <person name="Kuo A."/>
            <person name="LaButti K."/>
            <person name="Pangilinan J."/>
            <person name="Lipzen A."/>
            <person name="Riley R."/>
            <person name="Andreopoulos W."/>
            <person name="He G."/>
            <person name="Johnson J."/>
            <person name="Nolan M."/>
            <person name="Tritt A."/>
            <person name="Barry K.W."/>
            <person name="Grigoriev I.V."/>
            <person name="Nagy L.G."/>
            <person name="Hibbett D."/>
            <person name="Henrissat B."/>
            <person name="Matheny P.B."/>
            <person name="Labbe J."/>
            <person name="Martin F.M."/>
        </authorList>
    </citation>
    <scope>NUCLEOTIDE SEQUENCE</scope>
    <source>
        <strain evidence="1">HHB10654</strain>
    </source>
</reference>
<feature type="non-terminal residue" evidence="1">
    <location>
        <position position="87"/>
    </location>
</feature>
<sequence length="87" mass="9521">MSQTNNASNNDNIPLFIPPPPSPPQTIVPRTPRFPPGLAFPPDHPLTPVMTEVLESITRDTERNTGSAQEAIDVDLMYPEDPNNTAD</sequence>
<evidence type="ECO:0000313" key="1">
    <source>
        <dbReference type="EMBL" id="KAI0058282.1"/>
    </source>
</evidence>
<accession>A0ACB8SPV8</accession>
<comment type="caution">
    <text evidence="1">The sequence shown here is derived from an EMBL/GenBank/DDBJ whole genome shotgun (WGS) entry which is preliminary data.</text>
</comment>
<gene>
    <name evidence="1" type="ORF">BV25DRAFT_1919482</name>
</gene>
<keyword evidence="2" id="KW-1185">Reference proteome</keyword>
<proteinExistence type="predicted"/>
<evidence type="ECO:0000313" key="2">
    <source>
        <dbReference type="Proteomes" id="UP000814140"/>
    </source>
</evidence>
<dbReference type="EMBL" id="MU277237">
    <property type="protein sequence ID" value="KAI0058282.1"/>
    <property type="molecule type" value="Genomic_DNA"/>
</dbReference>
<name>A0ACB8SPV8_9AGAM</name>
<protein>
    <submittedName>
        <fullName evidence="1">Uncharacterized protein</fullName>
    </submittedName>
</protein>
<reference evidence="1" key="1">
    <citation type="submission" date="2021-03" db="EMBL/GenBank/DDBJ databases">
        <authorList>
            <consortium name="DOE Joint Genome Institute"/>
            <person name="Ahrendt S."/>
            <person name="Looney B.P."/>
            <person name="Miyauchi S."/>
            <person name="Morin E."/>
            <person name="Drula E."/>
            <person name="Courty P.E."/>
            <person name="Chicoki N."/>
            <person name="Fauchery L."/>
            <person name="Kohler A."/>
            <person name="Kuo A."/>
            <person name="Labutti K."/>
            <person name="Pangilinan J."/>
            <person name="Lipzen A."/>
            <person name="Riley R."/>
            <person name="Andreopoulos W."/>
            <person name="He G."/>
            <person name="Johnson J."/>
            <person name="Barry K.W."/>
            <person name="Grigoriev I.V."/>
            <person name="Nagy L."/>
            <person name="Hibbett D."/>
            <person name="Henrissat B."/>
            <person name="Matheny P.B."/>
            <person name="Labbe J."/>
            <person name="Martin F."/>
        </authorList>
    </citation>
    <scope>NUCLEOTIDE SEQUENCE</scope>
    <source>
        <strain evidence="1">HHB10654</strain>
    </source>
</reference>
<organism evidence="1 2">
    <name type="scientific">Artomyces pyxidatus</name>
    <dbReference type="NCBI Taxonomy" id="48021"/>
    <lineage>
        <taxon>Eukaryota</taxon>
        <taxon>Fungi</taxon>
        <taxon>Dikarya</taxon>
        <taxon>Basidiomycota</taxon>
        <taxon>Agaricomycotina</taxon>
        <taxon>Agaricomycetes</taxon>
        <taxon>Russulales</taxon>
        <taxon>Auriscalpiaceae</taxon>
        <taxon>Artomyces</taxon>
    </lineage>
</organism>
<dbReference type="Proteomes" id="UP000814140">
    <property type="component" value="Unassembled WGS sequence"/>
</dbReference>